<evidence type="ECO:0000256" key="3">
    <source>
        <dbReference type="ARBA" id="ARBA00022679"/>
    </source>
</evidence>
<keyword evidence="3 5" id="KW-0808">Transferase</keyword>
<comment type="caution">
    <text evidence="8">The sequence shown here is derived from an EMBL/GenBank/DDBJ whole genome shotgun (WGS) entry which is preliminary data.</text>
</comment>
<dbReference type="PIRSF" id="PIRSF000538">
    <property type="entry name" value="GlpK"/>
    <property type="match status" value="1"/>
</dbReference>
<name>A0A7Y9GM96_9MICO</name>
<accession>A0A7Y9GM96</accession>
<dbReference type="Proteomes" id="UP000576969">
    <property type="component" value="Unassembled WGS sequence"/>
</dbReference>
<reference evidence="8 9" key="1">
    <citation type="submission" date="2020-07" db="EMBL/GenBank/DDBJ databases">
        <title>Sequencing the genomes of 1000 actinobacteria strains.</title>
        <authorList>
            <person name="Klenk H.-P."/>
        </authorList>
    </citation>
    <scope>NUCLEOTIDE SEQUENCE [LARGE SCALE GENOMIC DNA]</scope>
    <source>
        <strain evidence="8 9">DSM 24662</strain>
    </source>
</reference>
<evidence type="ECO:0000256" key="1">
    <source>
        <dbReference type="ARBA" id="ARBA00009156"/>
    </source>
</evidence>
<dbReference type="InterPro" id="IPR043129">
    <property type="entry name" value="ATPase_NBD"/>
</dbReference>
<sequence>MSVALAVDVGTQSVKAAVLGHDGLAPIATAPLAVSAPARGAVEQDPRWFTDALAVAVPAALDLAGVAGRDVARISVSSQLDAVVLHDRDGRTFGPALIWMDRRAVREAQAFARAADPDRVFERTGLNVDASHAAPKVMWLRAHRPDDMRAASFVGSLASFLTAWLTGEVVHDLAQASSTLLMDVRTGSWDTGLAELAGLELERLPGIRPADTAAGTLRAPVAEVLGLTTRCEVLAGTGDDHASHLGGGGMAPGAVVDVVGTAEPVGARVEGAILDPDRLLETHRHAIRDQYLVQHPGFASGGAIRWLAGLLGVGQARVLELCEQSPPGARGVRFVPSLSGALVPRWNPEVDAVFAGLSFATGPADLARAVVEGVCFALRDVVDRMRELGVGHHVRVVGGGSRSRGWLAMKSAVLDAPLAVARVPDAAVVGAAMLAGMAGGEFGSVEEASDRLVGVVEHAVEPDPALVACYRDAHADYRRLFESAEAYGTPRRGERA</sequence>
<keyword evidence="9" id="KW-1185">Reference proteome</keyword>
<dbReference type="PANTHER" id="PTHR43095:SF5">
    <property type="entry name" value="XYLULOSE KINASE"/>
    <property type="match status" value="1"/>
</dbReference>
<evidence type="ECO:0000256" key="4">
    <source>
        <dbReference type="ARBA" id="ARBA00022777"/>
    </source>
</evidence>
<dbReference type="EC" id="2.7.1.17" evidence="8"/>
<evidence type="ECO:0000256" key="2">
    <source>
        <dbReference type="ARBA" id="ARBA00022629"/>
    </source>
</evidence>
<dbReference type="EMBL" id="JACCBV010000001">
    <property type="protein sequence ID" value="NYE19032.1"/>
    <property type="molecule type" value="Genomic_DNA"/>
</dbReference>
<dbReference type="InterPro" id="IPR018483">
    <property type="entry name" value="Carb_kinase_FGGY_CS"/>
</dbReference>
<dbReference type="Pfam" id="PF02782">
    <property type="entry name" value="FGGY_C"/>
    <property type="match status" value="1"/>
</dbReference>
<evidence type="ECO:0000313" key="9">
    <source>
        <dbReference type="Proteomes" id="UP000576969"/>
    </source>
</evidence>
<feature type="domain" description="Carbohydrate kinase FGGY N-terminal" evidence="6">
    <location>
        <begin position="4"/>
        <end position="246"/>
    </location>
</feature>
<dbReference type="InterPro" id="IPR018484">
    <property type="entry name" value="FGGY_N"/>
</dbReference>
<dbReference type="InterPro" id="IPR000577">
    <property type="entry name" value="Carb_kinase_FGGY"/>
</dbReference>
<evidence type="ECO:0000313" key="8">
    <source>
        <dbReference type="EMBL" id="NYE19032.1"/>
    </source>
</evidence>
<dbReference type="GO" id="GO:0042732">
    <property type="term" value="P:D-xylose metabolic process"/>
    <property type="evidence" value="ECO:0007669"/>
    <property type="project" value="UniProtKB-KW"/>
</dbReference>
<dbReference type="Gene3D" id="3.30.420.40">
    <property type="match status" value="2"/>
</dbReference>
<dbReference type="PANTHER" id="PTHR43095">
    <property type="entry name" value="SUGAR KINASE"/>
    <property type="match status" value="1"/>
</dbReference>
<dbReference type="AlphaFoldDB" id="A0A7Y9GM96"/>
<evidence type="ECO:0000259" key="7">
    <source>
        <dbReference type="Pfam" id="PF02782"/>
    </source>
</evidence>
<dbReference type="RefSeq" id="WP_179488098.1">
    <property type="nucleotide sequence ID" value="NZ_JACCBV010000001.1"/>
</dbReference>
<dbReference type="SUPFAM" id="SSF53067">
    <property type="entry name" value="Actin-like ATPase domain"/>
    <property type="match status" value="2"/>
</dbReference>
<proteinExistence type="inferred from homology"/>
<evidence type="ECO:0000259" key="6">
    <source>
        <dbReference type="Pfam" id="PF00370"/>
    </source>
</evidence>
<dbReference type="PROSITE" id="PS00445">
    <property type="entry name" value="FGGY_KINASES_2"/>
    <property type="match status" value="1"/>
</dbReference>
<gene>
    <name evidence="8" type="ORF">BJ991_001060</name>
</gene>
<evidence type="ECO:0000256" key="5">
    <source>
        <dbReference type="RuleBase" id="RU003733"/>
    </source>
</evidence>
<feature type="domain" description="Carbohydrate kinase FGGY C-terminal" evidence="7">
    <location>
        <begin position="287"/>
        <end position="438"/>
    </location>
</feature>
<keyword evidence="2" id="KW-0119">Carbohydrate metabolism</keyword>
<protein>
    <submittedName>
        <fullName evidence="8">Xylulokinase</fullName>
        <ecNumber evidence="8">2.7.1.17</ecNumber>
    </submittedName>
</protein>
<dbReference type="GO" id="GO:0004856">
    <property type="term" value="F:D-xylulokinase activity"/>
    <property type="evidence" value="ECO:0007669"/>
    <property type="project" value="UniProtKB-EC"/>
</dbReference>
<comment type="similarity">
    <text evidence="1 5">Belongs to the FGGY kinase family.</text>
</comment>
<dbReference type="Pfam" id="PF00370">
    <property type="entry name" value="FGGY_N"/>
    <property type="match status" value="1"/>
</dbReference>
<dbReference type="InterPro" id="IPR018485">
    <property type="entry name" value="FGGY_C"/>
</dbReference>
<keyword evidence="4 5" id="KW-0418">Kinase</keyword>
<organism evidence="8 9">
    <name type="scientific">Microbacterium immunditiarum</name>
    <dbReference type="NCBI Taxonomy" id="337480"/>
    <lineage>
        <taxon>Bacteria</taxon>
        <taxon>Bacillati</taxon>
        <taxon>Actinomycetota</taxon>
        <taxon>Actinomycetes</taxon>
        <taxon>Micrococcales</taxon>
        <taxon>Microbacteriaceae</taxon>
        <taxon>Microbacterium</taxon>
    </lineage>
</organism>
<keyword evidence="2" id="KW-0859">Xylose metabolism</keyword>
<dbReference type="InterPro" id="IPR050406">
    <property type="entry name" value="FGGY_Carb_Kinase"/>
</dbReference>